<evidence type="ECO:0000313" key="2">
    <source>
        <dbReference type="EMBL" id="EUJ46210.1"/>
    </source>
</evidence>
<dbReference type="SMART" id="SM01040">
    <property type="entry name" value="Bro-N"/>
    <property type="match status" value="1"/>
</dbReference>
<dbReference type="Pfam" id="PF02498">
    <property type="entry name" value="Bro-N"/>
    <property type="match status" value="1"/>
</dbReference>
<dbReference type="AlphaFoldDB" id="W7DAV3"/>
<dbReference type="EMBL" id="AODM01000076">
    <property type="protein sequence ID" value="EUJ46210.1"/>
    <property type="molecule type" value="Genomic_DNA"/>
</dbReference>
<dbReference type="PATRIC" id="fig|1265822.4.peg.3911"/>
<organism evidence="2 3">
    <name type="scientific">Listeria fleischmannii FSL S10-1203</name>
    <dbReference type="NCBI Taxonomy" id="1265822"/>
    <lineage>
        <taxon>Bacteria</taxon>
        <taxon>Bacillati</taxon>
        <taxon>Bacillota</taxon>
        <taxon>Bacilli</taxon>
        <taxon>Bacillales</taxon>
        <taxon>Listeriaceae</taxon>
        <taxon>Listeria</taxon>
    </lineage>
</organism>
<evidence type="ECO:0000313" key="3">
    <source>
        <dbReference type="Proteomes" id="UP000019241"/>
    </source>
</evidence>
<evidence type="ECO:0000259" key="1">
    <source>
        <dbReference type="PROSITE" id="PS51750"/>
    </source>
</evidence>
<dbReference type="Proteomes" id="UP000019241">
    <property type="component" value="Unassembled WGS sequence"/>
</dbReference>
<dbReference type="PROSITE" id="PS51750">
    <property type="entry name" value="BRO_N"/>
    <property type="match status" value="1"/>
</dbReference>
<dbReference type="InterPro" id="IPR003497">
    <property type="entry name" value="BRO_N_domain"/>
</dbReference>
<comment type="caution">
    <text evidence="2">The sequence shown here is derived from an EMBL/GenBank/DDBJ whole genome shotgun (WGS) entry which is preliminary data.</text>
</comment>
<name>W7DAV3_9LIST</name>
<sequence length="115" mass="12895">MNQLQKFTFEGTNVRTIIVNEEPYFVGKDVAEVLGYQKPRNALTTHVDGDDKKDAPIQGDLGGTQTMTIINESGLYSLILKSKLPTAKKIQTLGNVGSITKYSKKWHVCNRRIIR</sequence>
<dbReference type="PANTHER" id="PTHR36180">
    <property type="entry name" value="DNA-BINDING PROTEIN-RELATED-RELATED"/>
    <property type="match status" value="1"/>
</dbReference>
<gene>
    <name evidence="2" type="ORF">MCOL2_19144</name>
</gene>
<accession>W7DAV3</accession>
<feature type="domain" description="Bro-N" evidence="1">
    <location>
        <begin position="1"/>
        <end position="115"/>
    </location>
</feature>
<reference evidence="2 3" key="1">
    <citation type="submission" date="2012-12" db="EMBL/GenBank/DDBJ databases">
        <title>Novel taxa of Listeriaceae from agricultural environments in the United States.</title>
        <authorList>
            <person name="den Bakker H.C."/>
            <person name="Allred A."/>
            <person name="Warchocki S."/>
            <person name="Wright E.M."/>
            <person name="Burrell A."/>
            <person name="Nightingale K.K."/>
            <person name="Kephart D."/>
            <person name="Wiedmann M."/>
        </authorList>
    </citation>
    <scope>NUCLEOTIDE SEQUENCE [LARGE SCALE GENOMIC DNA]</scope>
    <source>
        <strain evidence="2 3">FSL S10-1203</strain>
    </source>
</reference>
<protein>
    <submittedName>
        <fullName evidence="2">Antirepressor</fullName>
    </submittedName>
</protein>
<proteinExistence type="predicted"/>
<dbReference type="PANTHER" id="PTHR36180:SF2">
    <property type="entry name" value="BRO FAMILY PROTEIN"/>
    <property type="match status" value="1"/>
</dbReference>